<name>A0A485K8P9_9STRA</name>
<keyword evidence="1" id="KW-1133">Transmembrane helix</keyword>
<dbReference type="AlphaFoldDB" id="A0A485K8P9"/>
<keyword evidence="4" id="KW-1185">Reference proteome</keyword>
<evidence type="ECO:0000313" key="4">
    <source>
        <dbReference type="Proteomes" id="UP000332933"/>
    </source>
</evidence>
<keyword evidence="1" id="KW-0472">Membrane</keyword>
<reference evidence="3 4" key="1">
    <citation type="submission" date="2019-03" db="EMBL/GenBank/DDBJ databases">
        <authorList>
            <person name="Gaulin E."/>
            <person name="Dumas B."/>
        </authorList>
    </citation>
    <scope>NUCLEOTIDE SEQUENCE [LARGE SCALE GENOMIC DNA]</scope>
    <source>
        <strain evidence="3">CBS 568.67</strain>
    </source>
</reference>
<reference evidence="2" key="2">
    <citation type="submission" date="2019-06" db="EMBL/GenBank/DDBJ databases">
        <title>Genomics analysis of Aphanomyces spp. identifies a new class of oomycete effector associated with host adaptation.</title>
        <authorList>
            <person name="Gaulin E."/>
        </authorList>
    </citation>
    <scope>NUCLEOTIDE SEQUENCE</scope>
    <source>
        <strain evidence="2">CBS 578.67</strain>
    </source>
</reference>
<dbReference type="Proteomes" id="UP000332933">
    <property type="component" value="Unassembled WGS sequence"/>
</dbReference>
<keyword evidence="1" id="KW-0812">Transmembrane</keyword>
<evidence type="ECO:0000256" key="1">
    <source>
        <dbReference type="SAM" id="Phobius"/>
    </source>
</evidence>
<evidence type="ECO:0000313" key="3">
    <source>
        <dbReference type="EMBL" id="VFT77986.1"/>
    </source>
</evidence>
<accession>A0A485K8P9</accession>
<protein>
    <submittedName>
        <fullName evidence="3">Aste57867_762 protein</fullName>
    </submittedName>
</protein>
<dbReference type="EMBL" id="VJMH01000045">
    <property type="protein sequence ID" value="KAF0719842.1"/>
    <property type="molecule type" value="Genomic_DNA"/>
</dbReference>
<evidence type="ECO:0000313" key="2">
    <source>
        <dbReference type="EMBL" id="KAF0719842.1"/>
    </source>
</evidence>
<dbReference type="EMBL" id="CAADRA010000045">
    <property type="protein sequence ID" value="VFT77986.1"/>
    <property type="molecule type" value="Genomic_DNA"/>
</dbReference>
<proteinExistence type="predicted"/>
<gene>
    <name evidence="3" type="primary">Aste57867_762</name>
    <name evidence="2" type="ORF">As57867_000761</name>
    <name evidence="3" type="ORF">ASTE57867_762</name>
</gene>
<feature type="transmembrane region" description="Helical" evidence="1">
    <location>
        <begin position="27"/>
        <end position="50"/>
    </location>
</feature>
<organism evidence="3 4">
    <name type="scientific">Aphanomyces stellatus</name>
    <dbReference type="NCBI Taxonomy" id="120398"/>
    <lineage>
        <taxon>Eukaryota</taxon>
        <taxon>Sar</taxon>
        <taxon>Stramenopiles</taxon>
        <taxon>Oomycota</taxon>
        <taxon>Saprolegniomycetes</taxon>
        <taxon>Saprolegniales</taxon>
        <taxon>Verrucalvaceae</taxon>
        <taxon>Aphanomyces</taxon>
    </lineage>
</organism>
<sequence>MANPSDVPYIQDVLDEVADRRTTKRRLFLHLVFIVFLLLNIIALYLLVFLTTSSTTKLSSFSSNSPTSINSKAVSFAADGSVRAGAGTSAYLDVAPMPSDSIGYFYVAPSGLADSNTVLATGFGFERRLS</sequence>